<dbReference type="GO" id="GO:0015421">
    <property type="term" value="F:ABC-type oligopeptide transporter activity"/>
    <property type="evidence" value="ECO:0007669"/>
    <property type="project" value="TreeGrafter"/>
</dbReference>
<gene>
    <name evidence="1" type="ORF">POTOM_042496</name>
</gene>
<sequence length="163" mass="18352">MFVPSTNFPADIFTRNAIERALAQERTDPETRRRGCLDHLMKDRTTLVIAHRLSTVQNPHQIALCSGGRIAELWTTQSEFLDKEGQFSSLALNDAIIAMSVLITSSYFLSPFRASVCINPILSIHHTSNAMIMPSVEDTDIFATLLMEHTVEPLVYHILYFSV</sequence>
<reference evidence="1" key="1">
    <citation type="journal article" date="2020" name="bioRxiv">
        <title>Hybrid origin of Populus tomentosa Carr. identified through genome sequencing and phylogenomic analysis.</title>
        <authorList>
            <person name="An X."/>
            <person name="Gao K."/>
            <person name="Chen Z."/>
            <person name="Li J."/>
            <person name="Yang X."/>
            <person name="Yang X."/>
            <person name="Zhou J."/>
            <person name="Guo T."/>
            <person name="Zhao T."/>
            <person name="Huang S."/>
            <person name="Miao D."/>
            <person name="Khan W.U."/>
            <person name="Rao P."/>
            <person name="Ye M."/>
            <person name="Lei B."/>
            <person name="Liao W."/>
            <person name="Wang J."/>
            <person name="Ji L."/>
            <person name="Li Y."/>
            <person name="Guo B."/>
            <person name="Mustafa N.S."/>
            <person name="Li S."/>
            <person name="Yun Q."/>
            <person name="Keller S.R."/>
            <person name="Mao J."/>
            <person name="Zhang R."/>
            <person name="Strauss S.H."/>
        </authorList>
    </citation>
    <scope>NUCLEOTIDE SEQUENCE</scope>
    <source>
        <strain evidence="1">GM15</strain>
        <tissue evidence="1">Leaf</tissue>
    </source>
</reference>
<protein>
    <submittedName>
        <fullName evidence="1">Uncharacterized protein</fullName>
    </submittedName>
</protein>
<dbReference type="EMBL" id="JAAWWB010000023">
    <property type="protein sequence ID" value="KAG6754457.1"/>
    <property type="molecule type" value="Genomic_DNA"/>
</dbReference>
<comment type="caution">
    <text evidence="1">The sequence shown here is derived from an EMBL/GenBank/DDBJ whole genome shotgun (WGS) entry which is preliminary data.</text>
</comment>
<dbReference type="Proteomes" id="UP000886885">
    <property type="component" value="Chromosome 12A"/>
</dbReference>
<organism evidence="1 2">
    <name type="scientific">Populus tomentosa</name>
    <name type="common">Chinese white poplar</name>
    <dbReference type="NCBI Taxonomy" id="118781"/>
    <lineage>
        <taxon>Eukaryota</taxon>
        <taxon>Viridiplantae</taxon>
        <taxon>Streptophyta</taxon>
        <taxon>Embryophyta</taxon>
        <taxon>Tracheophyta</taxon>
        <taxon>Spermatophyta</taxon>
        <taxon>Magnoliopsida</taxon>
        <taxon>eudicotyledons</taxon>
        <taxon>Gunneridae</taxon>
        <taxon>Pentapetalae</taxon>
        <taxon>rosids</taxon>
        <taxon>fabids</taxon>
        <taxon>Malpighiales</taxon>
        <taxon>Salicaceae</taxon>
        <taxon>Saliceae</taxon>
        <taxon>Populus</taxon>
    </lineage>
</organism>
<accession>A0A8X7YSH6</accession>
<dbReference type="PANTHER" id="PTHR43394">
    <property type="entry name" value="ATP-DEPENDENT PERMEASE MDL1, MITOCHONDRIAL"/>
    <property type="match status" value="1"/>
</dbReference>
<name>A0A8X7YSH6_POPTO</name>
<evidence type="ECO:0000313" key="2">
    <source>
        <dbReference type="Proteomes" id="UP000886885"/>
    </source>
</evidence>
<evidence type="ECO:0000313" key="1">
    <source>
        <dbReference type="EMBL" id="KAG6754457.1"/>
    </source>
</evidence>
<dbReference type="AlphaFoldDB" id="A0A8X7YSH6"/>
<dbReference type="InterPro" id="IPR039421">
    <property type="entry name" value="Type_1_exporter"/>
</dbReference>
<dbReference type="PANTHER" id="PTHR43394:SF7">
    <property type="entry name" value="ABC TRANSPORTER B FAMILY MEMBER 28"/>
    <property type="match status" value="1"/>
</dbReference>
<dbReference type="OrthoDB" id="1110383at2759"/>
<proteinExistence type="predicted"/>
<dbReference type="GO" id="GO:0005743">
    <property type="term" value="C:mitochondrial inner membrane"/>
    <property type="evidence" value="ECO:0007669"/>
    <property type="project" value="TreeGrafter"/>
</dbReference>
<dbReference type="GO" id="GO:0090374">
    <property type="term" value="P:oligopeptide export from mitochondrion"/>
    <property type="evidence" value="ECO:0007669"/>
    <property type="project" value="TreeGrafter"/>
</dbReference>
<keyword evidence="2" id="KW-1185">Reference proteome</keyword>